<dbReference type="EMBL" id="JAPQKS010000006">
    <property type="protein sequence ID" value="KAJ5223801.1"/>
    <property type="molecule type" value="Genomic_DNA"/>
</dbReference>
<accession>A0A9W9NPK4</accession>
<reference evidence="1" key="2">
    <citation type="journal article" date="2023" name="IMA Fungus">
        <title>Comparative genomic study of the Penicillium genus elucidates a diverse pangenome and 15 lateral gene transfer events.</title>
        <authorList>
            <person name="Petersen C."/>
            <person name="Sorensen T."/>
            <person name="Nielsen M.R."/>
            <person name="Sondergaard T.E."/>
            <person name="Sorensen J.L."/>
            <person name="Fitzpatrick D.A."/>
            <person name="Frisvad J.C."/>
            <person name="Nielsen K.L."/>
        </authorList>
    </citation>
    <scope>NUCLEOTIDE SEQUENCE</scope>
    <source>
        <strain evidence="1">IBT 19713</strain>
    </source>
</reference>
<dbReference type="Proteomes" id="UP001150941">
    <property type="component" value="Unassembled WGS sequence"/>
</dbReference>
<gene>
    <name evidence="1" type="ORF">N7468_008343</name>
</gene>
<dbReference type="AlphaFoldDB" id="A0A9W9NPK4"/>
<dbReference type="RefSeq" id="XP_058327984.1">
    <property type="nucleotide sequence ID" value="XM_058477639.1"/>
</dbReference>
<keyword evidence="2" id="KW-1185">Reference proteome</keyword>
<protein>
    <submittedName>
        <fullName evidence="1">Uncharacterized protein</fullName>
    </submittedName>
</protein>
<dbReference type="GeneID" id="83204942"/>
<name>A0A9W9NPK4_9EURO</name>
<evidence type="ECO:0000313" key="2">
    <source>
        <dbReference type="Proteomes" id="UP001150941"/>
    </source>
</evidence>
<reference evidence="1" key="1">
    <citation type="submission" date="2022-11" db="EMBL/GenBank/DDBJ databases">
        <authorList>
            <person name="Petersen C."/>
        </authorList>
    </citation>
    <scope>NUCLEOTIDE SEQUENCE</scope>
    <source>
        <strain evidence="1">IBT 19713</strain>
    </source>
</reference>
<sequence length="61" mass="7747">MLGLRTPRSLFEILKRERQGLAVELWQAHNENLRLYHQSYEYFWAWQEAYWNTQYHYSYNF</sequence>
<evidence type="ECO:0000313" key="1">
    <source>
        <dbReference type="EMBL" id="KAJ5223801.1"/>
    </source>
</evidence>
<proteinExistence type="predicted"/>
<comment type="caution">
    <text evidence="1">The sequence shown here is derived from an EMBL/GenBank/DDBJ whole genome shotgun (WGS) entry which is preliminary data.</text>
</comment>
<organism evidence="1 2">
    <name type="scientific">Penicillium chermesinum</name>
    <dbReference type="NCBI Taxonomy" id="63820"/>
    <lineage>
        <taxon>Eukaryota</taxon>
        <taxon>Fungi</taxon>
        <taxon>Dikarya</taxon>
        <taxon>Ascomycota</taxon>
        <taxon>Pezizomycotina</taxon>
        <taxon>Eurotiomycetes</taxon>
        <taxon>Eurotiomycetidae</taxon>
        <taxon>Eurotiales</taxon>
        <taxon>Aspergillaceae</taxon>
        <taxon>Penicillium</taxon>
    </lineage>
</organism>